<gene>
    <name evidence="1" type="ORF">CC78DRAFT_437290</name>
</gene>
<dbReference type="AlphaFoldDB" id="A0A9P4MWS8"/>
<evidence type="ECO:0000313" key="1">
    <source>
        <dbReference type="EMBL" id="KAF2260505.1"/>
    </source>
</evidence>
<name>A0A9P4MWS8_9PLEO</name>
<dbReference type="EMBL" id="ML986680">
    <property type="protein sequence ID" value="KAF2260505.1"/>
    <property type="molecule type" value="Genomic_DNA"/>
</dbReference>
<keyword evidence="2" id="KW-1185">Reference proteome</keyword>
<dbReference type="Proteomes" id="UP000800093">
    <property type="component" value="Unassembled WGS sequence"/>
</dbReference>
<feature type="non-terminal residue" evidence="1">
    <location>
        <position position="1"/>
    </location>
</feature>
<feature type="non-terminal residue" evidence="1">
    <location>
        <position position="219"/>
    </location>
</feature>
<reference evidence="2" key="1">
    <citation type="journal article" date="2020" name="Stud. Mycol.">
        <title>101 Dothideomycetes genomes: A test case for predicting lifestyles and emergence of pathogens.</title>
        <authorList>
            <person name="Haridas S."/>
            <person name="Albert R."/>
            <person name="Binder M."/>
            <person name="Bloem J."/>
            <person name="LaButti K."/>
            <person name="Salamov A."/>
            <person name="Andreopoulos B."/>
            <person name="Baker S."/>
            <person name="Barry K."/>
            <person name="Bills G."/>
            <person name="Bluhm B."/>
            <person name="Cannon C."/>
            <person name="Castanera R."/>
            <person name="Culley D."/>
            <person name="Daum C."/>
            <person name="Ezra D."/>
            <person name="Gonzalez J."/>
            <person name="Henrissat B."/>
            <person name="Kuo A."/>
            <person name="Liang C."/>
            <person name="Lipzen A."/>
            <person name="Lutzoni F."/>
            <person name="Magnuson J."/>
            <person name="Mondo S."/>
            <person name="Nolan M."/>
            <person name="Ohm R."/>
            <person name="Pangilinan J."/>
            <person name="Park H.-J."/>
            <person name="Ramirez L."/>
            <person name="Alfaro M."/>
            <person name="Sun H."/>
            <person name="Tritt A."/>
            <person name="Yoshinaga Y."/>
            <person name="Zwiers L.-H."/>
            <person name="Turgeon B."/>
            <person name="Goodwin S."/>
            <person name="Spatafora J."/>
            <person name="Crous P."/>
            <person name="Grigoriev I."/>
        </authorList>
    </citation>
    <scope>NUCLEOTIDE SEQUENCE [LARGE SCALE GENOMIC DNA]</scope>
    <source>
        <strain evidence="2">CBS 304.66</strain>
    </source>
</reference>
<protein>
    <submittedName>
        <fullName evidence="1">Uncharacterized protein</fullName>
    </submittedName>
</protein>
<proteinExistence type="predicted"/>
<dbReference type="OrthoDB" id="5599753at2759"/>
<comment type="caution">
    <text evidence="1">The sequence shown here is derived from an EMBL/GenBank/DDBJ whole genome shotgun (WGS) entry which is preliminary data.</text>
</comment>
<accession>A0A9P4MWS8</accession>
<organism evidence="1 2">
    <name type="scientific">Lojkania enalia</name>
    <dbReference type="NCBI Taxonomy" id="147567"/>
    <lineage>
        <taxon>Eukaryota</taxon>
        <taxon>Fungi</taxon>
        <taxon>Dikarya</taxon>
        <taxon>Ascomycota</taxon>
        <taxon>Pezizomycotina</taxon>
        <taxon>Dothideomycetes</taxon>
        <taxon>Pleosporomycetidae</taxon>
        <taxon>Pleosporales</taxon>
        <taxon>Pleosporales incertae sedis</taxon>
        <taxon>Lojkania</taxon>
    </lineage>
</organism>
<evidence type="ECO:0000313" key="2">
    <source>
        <dbReference type="Proteomes" id="UP000800093"/>
    </source>
</evidence>
<sequence length="219" mass="24705">AVVSLPVVLPTAYLAYLHLTLKDKVQCQTTPHLQDDSVALPKEVCQHVDEYIIWHERAWKNIQNLRLATNKGLYPELLTSYLRHNMLAFIKAPPAWAIKRSIADPNDRVSFEPDYIRGLGFEEGDRVCGVYAVSSRGQSQIVLKLDAPASYNGPKVEGLLAVEIENETNEDNSDLGAVRIINDVVLWRKKIGGEKLVLERAVGRWVHSVLVRWMVQRGV</sequence>